<feature type="chain" id="PRO_5012477382" evidence="2">
    <location>
        <begin position="20"/>
        <end position="336"/>
    </location>
</feature>
<dbReference type="Proteomes" id="UP000184212">
    <property type="component" value="Unassembled WGS sequence"/>
</dbReference>
<feature type="compositionally biased region" description="Acidic residues" evidence="1">
    <location>
        <begin position="326"/>
        <end position="336"/>
    </location>
</feature>
<name>A0A1M5LW71_9BACT</name>
<dbReference type="RefSeq" id="WP_073132275.1">
    <property type="nucleotide sequence ID" value="NZ_FQWQ01000001.1"/>
</dbReference>
<feature type="compositionally biased region" description="Low complexity" evidence="1">
    <location>
        <begin position="268"/>
        <end position="280"/>
    </location>
</feature>
<accession>A0A1M5LW71</accession>
<sequence>MARHFFVLLSLSLVLGACTQRLICPAYQSAFIYDKNELRKKFSYFQEDSTPKVYTASKNRYLIAEPVSYRKKVRSLQTVAMKPVKVYVPDSLTITDEEGVLGENGIVPGAELDLAARSVIDSTYIVDIPKDTAEAATDSVYMITKDKEVRMLRFSTQDSLIYDETSGKYVAKVPKYYITEVRYNVEQDNYMWYLRHNLILPDVRLAQQTQQESKAEAKSGGKKAKKKGGFFKNLFKKKNKEAVDSTAISAPPKESDGDFDYVDEDEQQAQAAQAQGQPAEAPKKKKGLFKKKDKTEATGQPAEEKPKKKKKDKKAKKQEEAKPEADKEEEDKDDGF</sequence>
<evidence type="ECO:0000256" key="1">
    <source>
        <dbReference type="SAM" id="MobiDB-lite"/>
    </source>
</evidence>
<evidence type="ECO:0000313" key="3">
    <source>
        <dbReference type="EMBL" id="SHG69265.1"/>
    </source>
</evidence>
<dbReference type="PROSITE" id="PS51257">
    <property type="entry name" value="PROKAR_LIPOPROTEIN"/>
    <property type="match status" value="1"/>
</dbReference>
<evidence type="ECO:0000313" key="4">
    <source>
        <dbReference type="Proteomes" id="UP000184212"/>
    </source>
</evidence>
<gene>
    <name evidence="3" type="ORF">SAMN04488109_1429</name>
</gene>
<organism evidence="3 4">
    <name type="scientific">Chryseolinea serpens</name>
    <dbReference type="NCBI Taxonomy" id="947013"/>
    <lineage>
        <taxon>Bacteria</taxon>
        <taxon>Pseudomonadati</taxon>
        <taxon>Bacteroidota</taxon>
        <taxon>Cytophagia</taxon>
        <taxon>Cytophagales</taxon>
        <taxon>Fulvivirgaceae</taxon>
        <taxon>Chryseolinea</taxon>
    </lineage>
</organism>
<feature type="compositionally biased region" description="Basic residues" evidence="1">
    <location>
        <begin position="283"/>
        <end position="292"/>
    </location>
</feature>
<reference evidence="3 4" key="1">
    <citation type="submission" date="2016-11" db="EMBL/GenBank/DDBJ databases">
        <authorList>
            <person name="Jaros S."/>
            <person name="Januszkiewicz K."/>
            <person name="Wedrychowicz H."/>
        </authorList>
    </citation>
    <scope>NUCLEOTIDE SEQUENCE [LARGE SCALE GENOMIC DNA]</scope>
    <source>
        <strain evidence="3 4">DSM 24574</strain>
    </source>
</reference>
<keyword evidence="2" id="KW-0732">Signal</keyword>
<feature type="region of interest" description="Disordered" evidence="1">
    <location>
        <begin position="241"/>
        <end position="336"/>
    </location>
</feature>
<dbReference type="AlphaFoldDB" id="A0A1M5LW71"/>
<dbReference type="OrthoDB" id="981677at2"/>
<evidence type="ECO:0000256" key="2">
    <source>
        <dbReference type="SAM" id="SignalP"/>
    </source>
</evidence>
<keyword evidence="4" id="KW-1185">Reference proteome</keyword>
<feature type="compositionally biased region" description="Basic residues" evidence="1">
    <location>
        <begin position="307"/>
        <end position="316"/>
    </location>
</feature>
<proteinExistence type="predicted"/>
<feature type="signal peptide" evidence="2">
    <location>
        <begin position="1"/>
        <end position="19"/>
    </location>
</feature>
<protein>
    <submittedName>
        <fullName evidence="3">Uncharacterized protein</fullName>
    </submittedName>
</protein>
<dbReference type="EMBL" id="FQWQ01000001">
    <property type="protein sequence ID" value="SHG69265.1"/>
    <property type="molecule type" value="Genomic_DNA"/>
</dbReference>
<feature type="compositionally biased region" description="Acidic residues" evidence="1">
    <location>
        <begin position="257"/>
        <end position="267"/>
    </location>
</feature>